<dbReference type="GO" id="GO:0005743">
    <property type="term" value="C:mitochondrial inner membrane"/>
    <property type="evidence" value="ECO:0007669"/>
    <property type="project" value="UniProtKB-SubCell"/>
</dbReference>
<keyword evidence="1 8" id="KW-0813">Transport</keyword>
<dbReference type="Gene3D" id="1.20.5.2210">
    <property type="match status" value="1"/>
</dbReference>
<evidence type="ECO:0000256" key="8">
    <source>
        <dbReference type="RuleBase" id="RU368017"/>
    </source>
</evidence>
<evidence type="ECO:0000256" key="4">
    <source>
        <dbReference type="ARBA" id="ARBA00022792"/>
    </source>
</evidence>
<keyword evidence="5 8" id="KW-0406">Ion transport</keyword>
<evidence type="ECO:0000256" key="5">
    <source>
        <dbReference type="ARBA" id="ARBA00023065"/>
    </source>
</evidence>
<evidence type="ECO:0000256" key="3">
    <source>
        <dbReference type="ARBA" id="ARBA00022781"/>
    </source>
</evidence>
<dbReference type="SUPFAM" id="SSF161060">
    <property type="entry name" value="ATP synthase B chain-like"/>
    <property type="match status" value="1"/>
</dbReference>
<keyword evidence="4 8" id="KW-0999">Mitochondrion inner membrane</keyword>
<dbReference type="AlphaFoldDB" id="A0A9P8D277"/>
<evidence type="ECO:0000256" key="1">
    <source>
        <dbReference type="ARBA" id="ARBA00022448"/>
    </source>
</evidence>
<dbReference type="InterPro" id="IPR008688">
    <property type="entry name" value="ATP_synth_Bsub_B/MI25"/>
</dbReference>
<dbReference type="GO" id="GO:0045259">
    <property type="term" value="C:proton-transporting ATP synthase complex"/>
    <property type="evidence" value="ECO:0007669"/>
    <property type="project" value="UniProtKB-KW"/>
</dbReference>
<evidence type="ECO:0000313" key="9">
    <source>
        <dbReference type="EMBL" id="KAG9327130.1"/>
    </source>
</evidence>
<keyword evidence="3 8" id="KW-0375">Hydrogen ion transport</keyword>
<dbReference type="InterPro" id="IPR013837">
    <property type="entry name" value="ATP_synth_F0_suB"/>
</dbReference>
<evidence type="ECO:0000313" key="10">
    <source>
        <dbReference type="Proteomes" id="UP000717515"/>
    </source>
</evidence>
<sequence>MNRLFWRSYPSTLLAHSTPSNIVSLLAWTLSIHSHPYIPSIAHPPLTTTVSLPISLPAQSSRDHPTALSTRALLTNLFRYPMTLSLKIVAAVRPVLAAQRSTASVAIRHMATSAEEKQVAPESKAQSIIDSLPGNSLISKTGYVTAIAGAATYLISKEIYVFNEESLVLLAFAATFSGIVNAARQPFNEWADVHINKIRTVLQKARVDHKAAVEDRIDQVGQMKDVVEVTKALYALSKETAKLEAEAFELKQKTAMTSEVKSVLDSWVRYETSVREREQSKLAAYMIEKIKADLLDPKLQSKILDESISQVEKIASSSKA</sequence>
<gene>
    <name evidence="9" type="ORF">KVV02_008760</name>
</gene>
<dbReference type="Pfam" id="PF05405">
    <property type="entry name" value="Mt_ATP-synt_B"/>
    <property type="match status" value="1"/>
</dbReference>
<dbReference type="PANTHER" id="PTHR12733:SF3">
    <property type="entry name" value="ATP SYNTHASE F(0) COMPLEX SUBUNIT B1, MITOCHONDRIAL"/>
    <property type="match status" value="1"/>
</dbReference>
<dbReference type="GO" id="GO:0046933">
    <property type="term" value="F:proton-transporting ATP synthase activity, rotational mechanism"/>
    <property type="evidence" value="ECO:0007669"/>
    <property type="project" value="TreeGrafter"/>
</dbReference>
<dbReference type="EMBL" id="JAIFTL010000009">
    <property type="protein sequence ID" value="KAG9327130.1"/>
    <property type="molecule type" value="Genomic_DNA"/>
</dbReference>
<comment type="function">
    <text evidence="8">Subunit b, of the mitochondrial membrane ATP synthase complex (F(1)F(0) ATP synthase or Complex V) that produces ATP from ADP in the presence of a proton gradient across the membrane which is generated by electron transport complexes of the respiratory chain. ATP synthase complex consist of a soluble F(1) head domain - the catalytic core - and a membrane F(1) domain - the membrane proton channel. These two domains are linked by a central stalk rotating inside the F(1) region and a stationary peripheral stalk. During catalysis, ATP synthesis in the catalytic domain of F(1) is coupled via a rotary mechanism of the central stalk subunits to proton translocation. In vivo, can only synthesize ATP although its ATP hydrolase activity can be activated artificially in vitro. Part of the complex F(0) domain. Part of the complex F(0) domain and the peripheric stalk, which acts as a stator to hold the catalytic alpha(3)beta(3) subcomplex and subunit a/ATP6 static relative to the rotary elements.</text>
</comment>
<proteinExistence type="inferred from homology"/>
<reference evidence="9" key="1">
    <citation type="submission" date="2021-07" db="EMBL/GenBank/DDBJ databases">
        <title>Draft genome of Mortierella alpina, strain LL118, isolated from an aspen leaf litter sample.</title>
        <authorList>
            <person name="Yang S."/>
            <person name="Vinatzer B.A."/>
        </authorList>
    </citation>
    <scope>NUCLEOTIDE SEQUENCE</scope>
    <source>
        <strain evidence="9">LL118</strain>
    </source>
</reference>
<comment type="caution">
    <text evidence="9">The sequence shown here is derived from an EMBL/GenBank/DDBJ whole genome shotgun (WGS) entry which is preliminary data.</text>
</comment>
<evidence type="ECO:0000256" key="7">
    <source>
        <dbReference type="ARBA" id="ARBA00023136"/>
    </source>
</evidence>
<evidence type="ECO:0000256" key="6">
    <source>
        <dbReference type="ARBA" id="ARBA00023128"/>
    </source>
</evidence>
<evidence type="ECO:0000256" key="2">
    <source>
        <dbReference type="ARBA" id="ARBA00022547"/>
    </source>
</evidence>
<organism evidence="9 10">
    <name type="scientific">Mortierella alpina</name>
    <name type="common">Oleaginous fungus</name>
    <name type="synonym">Mortierella renispora</name>
    <dbReference type="NCBI Taxonomy" id="64518"/>
    <lineage>
        <taxon>Eukaryota</taxon>
        <taxon>Fungi</taxon>
        <taxon>Fungi incertae sedis</taxon>
        <taxon>Mucoromycota</taxon>
        <taxon>Mortierellomycotina</taxon>
        <taxon>Mortierellomycetes</taxon>
        <taxon>Mortierellales</taxon>
        <taxon>Mortierellaceae</taxon>
        <taxon>Mortierella</taxon>
    </lineage>
</organism>
<comment type="similarity">
    <text evidence="8">Belongs to the eukaryotic ATPase B chain family.</text>
</comment>
<keyword evidence="2 8" id="KW-0138">CF(0)</keyword>
<comment type="subcellular location">
    <subcellularLocation>
        <location evidence="8">Mitochondrion</location>
    </subcellularLocation>
    <subcellularLocation>
        <location evidence="8">Mitochondrion inner membrane</location>
    </subcellularLocation>
</comment>
<protein>
    <recommendedName>
        <fullName evidence="8">ATP synthase subunit 4</fullName>
    </recommendedName>
</protein>
<keyword evidence="6 8" id="KW-0496">Mitochondrion</keyword>
<comment type="subunit">
    <text evidence="8">F-type ATPases have 2 components, CF(1) - the catalytic core - and CF(0) - the membrane proton channel. In yeast, the dimeric form of ATP synthase consists of 17 polypeptides: alpha, beta, gamma, delta, epsilon, 4 (B), 5 (OSCP), 6 (A), 8, 9 (C), d, E (Tim11), f, g, h, i/j and k.</text>
</comment>
<accession>A0A9P8D277</accession>
<keyword evidence="7 8" id="KW-0472">Membrane</keyword>
<name>A0A9P8D277_MORAP</name>
<dbReference type="Proteomes" id="UP000717515">
    <property type="component" value="Unassembled WGS sequence"/>
</dbReference>
<dbReference type="PANTHER" id="PTHR12733">
    <property type="entry name" value="MITOCHONDRIAL ATP SYNTHASE B CHAIN"/>
    <property type="match status" value="1"/>
</dbReference>